<evidence type="ECO:0000259" key="1">
    <source>
        <dbReference type="Pfam" id="PF07238"/>
    </source>
</evidence>
<evidence type="ECO:0000313" key="3">
    <source>
        <dbReference type="Proteomes" id="UP001497493"/>
    </source>
</evidence>
<sequence>MEYPERRHFIRTPAICKVRYGLVGNGAPHEGRCLNLSGSGILFQGPVPLEPGRAAEIHLASESRIMPPLVAYIEVVRCEPAEEGYAIGGAIKGIKSG</sequence>
<dbReference type="Pfam" id="PF07238">
    <property type="entry name" value="PilZ"/>
    <property type="match status" value="1"/>
</dbReference>
<name>A0ABM9NHH1_9GAMM</name>
<dbReference type="RefSeq" id="WP_348759575.1">
    <property type="nucleotide sequence ID" value="NZ_OZ026884.1"/>
</dbReference>
<dbReference type="Gene3D" id="2.40.10.220">
    <property type="entry name" value="predicted glycosyltransferase like domains"/>
    <property type="match status" value="1"/>
</dbReference>
<dbReference type="Proteomes" id="UP001497493">
    <property type="component" value="Chromosome"/>
</dbReference>
<dbReference type="EMBL" id="OZ026884">
    <property type="protein sequence ID" value="CAL1240061.1"/>
    <property type="molecule type" value="Genomic_DNA"/>
</dbReference>
<evidence type="ECO:0000313" key="2">
    <source>
        <dbReference type="EMBL" id="CAL1240061.1"/>
    </source>
</evidence>
<dbReference type="InterPro" id="IPR009875">
    <property type="entry name" value="PilZ_domain"/>
</dbReference>
<keyword evidence="3" id="KW-1185">Reference proteome</keyword>
<reference evidence="2 3" key="1">
    <citation type="submission" date="2024-04" db="EMBL/GenBank/DDBJ databases">
        <authorList>
            <person name="Cremers G."/>
        </authorList>
    </citation>
    <scope>NUCLEOTIDE SEQUENCE [LARGE SCALE GENOMIC DNA]</scope>
    <source>
        <strain evidence="2">MeCH1-AG</strain>
    </source>
</reference>
<protein>
    <submittedName>
        <fullName evidence="2">PilZ domain-containing protein</fullName>
    </submittedName>
</protein>
<organism evidence="2 3">
    <name type="scientific">Candidatus Methylocalor cossyra</name>
    <dbReference type="NCBI Taxonomy" id="3108543"/>
    <lineage>
        <taxon>Bacteria</taxon>
        <taxon>Pseudomonadati</taxon>
        <taxon>Pseudomonadota</taxon>
        <taxon>Gammaproteobacteria</taxon>
        <taxon>Methylococcales</taxon>
        <taxon>Methylococcaceae</taxon>
        <taxon>Candidatus Methylocalor</taxon>
    </lineage>
</organism>
<dbReference type="SUPFAM" id="SSF141371">
    <property type="entry name" value="PilZ domain-like"/>
    <property type="match status" value="1"/>
</dbReference>
<gene>
    <name evidence="2" type="ORF">MECH1_V1_1285</name>
</gene>
<feature type="domain" description="PilZ" evidence="1">
    <location>
        <begin position="5"/>
        <end position="88"/>
    </location>
</feature>
<accession>A0ABM9NHH1</accession>
<proteinExistence type="predicted"/>